<evidence type="ECO:0000256" key="9">
    <source>
        <dbReference type="ARBA" id="ARBA00022679"/>
    </source>
</evidence>
<dbReference type="InterPro" id="IPR005467">
    <property type="entry name" value="His_kinase_dom"/>
</dbReference>
<dbReference type="Gene3D" id="1.10.287.130">
    <property type="match status" value="1"/>
</dbReference>
<evidence type="ECO:0000256" key="3">
    <source>
        <dbReference type="ARBA" id="ARBA00012438"/>
    </source>
</evidence>
<keyword evidence="6" id="KW-1003">Cell membrane</keyword>
<dbReference type="PRINTS" id="PR00344">
    <property type="entry name" value="BCTRLSENSOR"/>
</dbReference>
<dbReference type="SUPFAM" id="SSF55874">
    <property type="entry name" value="ATPase domain of HSP90 chaperone/DNA topoisomerase II/histidine kinase"/>
    <property type="match status" value="1"/>
</dbReference>
<keyword evidence="9 19" id="KW-0808">Transferase</keyword>
<dbReference type="GO" id="GO:0004673">
    <property type="term" value="F:protein histidine kinase activity"/>
    <property type="evidence" value="ECO:0007669"/>
    <property type="project" value="UniProtKB-EC"/>
</dbReference>
<dbReference type="SUPFAM" id="SSF55785">
    <property type="entry name" value="PYP-like sensor domain (PAS domain)"/>
    <property type="match status" value="1"/>
</dbReference>
<dbReference type="InterPro" id="IPR050351">
    <property type="entry name" value="BphY/WalK/GraS-like"/>
</dbReference>
<dbReference type="Gene3D" id="3.30.565.10">
    <property type="entry name" value="Histidine kinase-like ATPase, C-terminal domain"/>
    <property type="match status" value="1"/>
</dbReference>
<evidence type="ECO:0000256" key="14">
    <source>
        <dbReference type="ARBA" id="ARBA00022989"/>
    </source>
</evidence>
<evidence type="ECO:0000256" key="7">
    <source>
        <dbReference type="ARBA" id="ARBA00022553"/>
    </source>
</evidence>
<dbReference type="PANTHER" id="PTHR45453">
    <property type="entry name" value="PHOSPHATE REGULON SENSOR PROTEIN PHOR"/>
    <property type="match status" value="1"/>
</dbReference>
<evidence type="ECO:0000256" key="2">
    <source>
        <dbReference type="ARBA" id="ARBA00004236"/>
    </source>
</evidence>
<dbReference type="SUPFAM" id="SSF47384">
    <property type="entry name" value="Homodimeric domain of signal transducing histidine kinase"/>
    <property type="match status" value="1"/>
</dbReference>
<evidence type="ECO:0000313" key="19">
    <source>
        <dbReference type="EMBL" id="MEX0385559.1"/>
    </source>
</evidence>
<evidence type="ECO:0000256" key="16">
    <source>
        <dbReference type="ARBA" id="ARBA00023136"/>
    </source>
</evidence>
<evidence type="ECO:0000256" key="6">
    <source>
        <dbReference type="ARBA" id="ARBA00022475"/>
    </source>
</evidence>
<sequence>MLMSNPWPAVLGRTILASLALLVIGAAAGVPWLLLAAAVGVLAYNLIQIHRLERWLRTSRRRRPPRGRGLWGHVFDGLDRQQLRQRQRREGLVELLRRFREGANAMPDGTIVLSGTGDMQWWNQLASRYLGLRWPQDRGQRIANLIRHPDFAAYLEQGDWTAAVKIPSPQDNRRTLEIRIVPYGSHQQLLLARDISELHRLETMRRDFVGNISHELRTPLTVLQGMSEQLADMDELNADDMARPLALMDQQIERMTRLVDDLLLLSRLETERPTEERGLVNIAEMLADVAEEARALSNGQHRISSTVDESLAVTGDEEELRSAFSNLLSNAVKYTAAGGRIDIRWFEASGAACLAVADTGQGIPAHHIPRLTERFYRVDSGRSTRQGGTGLGLAIVKHVLSRHGGRLEVNSEMGVGSTFTAVFPVYERLEASSRSVGELGD</sequence>
<dbReference type="InterPro" id="IPR014310">
    <property type="entry name" value="Sig_transdc_His_kinase_PhoR"/>
</dbReference>
<keyword evidence="12 19" id="KW-0418">Kinase</keyword>
<dbReference type="CDD" id="cd00082">
    <property type="entry name" value="HisKA"/>
    <property type="match status" value="1"/>
</dbReference>
<dbReference type="InterPro" id="IPR000014">
    <property type="entry name" value="PAS"/>
</dbReference>
<dbReference type="PROSITE" id="PS50109">
    <property type="entry name" value="HIS_KIN"/>
    <property type="match status" value="1"/>
</dbReference>
<evidence type="ECO:0000256" key="13">
    <source>
        <dbReference type="ARBA" id="ARBA00022840"/>
    </source>
</evidence>
<evidence type="ECO:0000256" key="12">
    <source>
        <dbReference type="ARBA" id="ARBA00022777"/>
    </source>
</evidence>
<feature type="domain" description="Histidine kinase" evidence="18">
    <location>
        <begin position="211"/>
        <end position="427"/>
    </location>
</feature>
<evidence type="ECO:0000256" key="15">
    <source>
        <dbReference type="ARBA" id="ARBA00023012"/>
    </source>
</evidence>
<reference evidence="19 20" key="1">
    <citation type="submission" date="2024-02" db="EMBL/GenBank/DDBJ databases">
        <title>New especies of Spiribacter isolated from saline water.</title>
        <authorList>
            <person name="Leon M.J."/>
            <person name="De La Haba R."/>
            <person name="Sanchez-Porro C."/>
            <person name="Ventosa A."/>
        </authorList>
    </citation>
    <scope>NUCLEOTIDE SEQUENCE [LARGE SCALE GENOMIC DNA]</scope>
    <source>
        <strain evidence="20">ag22IC4-227</strain>
    </source>
</reference>
<dbReference type="NCBIfam" id="TIGR02966">
    <property type="entry name" value="phoR_proteo"/>
    <property type="match status" value="1"/>
</dbReference>
<keyword evidence="13" id="KW-0067">ATP-binding</keyword>
<comment type="function">
    <text evidence="17">Member of the two-component regulatory system PhoR/PhoB involved in the phosphate regulon genes expression. PhoR may function as a membrane-associated protein kinase that phosphorylates PhoB in response to environmental signals.</text>
</comment>
<dbReference type="Pfam" id="PF00989">
    <property type="entry name" value="PAS"/>
    <property type="match status" value="1"/>
</dbReference>
<comment type="subcellular location">
    <subcellularLocation>
        <location evidence="2">Cell membrane</location>
    </subcellularLocation>
</comment>
<evidence type="ECO:0000256" key="17">
    <source>
        <dbReference type="ARBA" id="ARBA00025207"/>
    </source>
</evidence>
<comment type="catalytic activity">
    <reaction evidence="1">
        <text>ATP + protein L-histidine = ADP + protein N-phospho-L-histidine.</text>
        <dbReference type="EC" id="2.7.13.3"/>
    </reaction>
</comment>
<dbReference type="Pfam" id="PF11808">
    <property type="entry name" value="PhoR"/>
    <property type="match status" value="1"/>
</dbReference>
<keyword evidence="8" id="KW-0592">Phosphate transport</keyword>
<dbReference type="SMART" id="SM00388">
    <property type="entry name" value="HisKA"/>
    <property type="match status" value="1"/>
</dbReference>
<keyword evidence="7" id="KW-0597">Phosphoprotein</keyword>
<dbReference type="SMART" id="SM00091">
    <property type="entry name" value="PAS"/>
    <property type="match status" value="1"/>
</dbReference>
<keyword evidence="14" id="KW-1133">Transmembrane helix</keyword>
<dbReference type="InterPro" id="IPR021766">
    <property type="entry name" value="PhoR_N"/>
</dbReference>
<evidence type="ECO:0000256" key="11">
    <source>
        <dbReference type="ARBA" id="ARBA00022741"/>
    </source>
</evidence>
<dbReference type="Gene3D" id="3.30.450.20">
    <property type="entry name" value="PAS domain"/>
    <property type="match status" value="1"/>
</dbReference>
<gene>
    <name evidence="19" type="primary">phoR</name>
    <name evidence="19" type="ORF">V6X64_00945</name>
</gene>
<evidence type="ECO:0000313" key="20">
    <source>
        <dbReference type="Proteomes" id="UP001556653"/>
    </source>
</evidence>
<keyword evidence="10" id="KW-0812">Transmembrane</keyword>
<dbReference type="InterPro" id="IPR013767">
    <property type="entry name" value="PAS_fold"/>
</dbReference>
<dbReference type="InterPro" id="IPR036097">
    <property type="entry name" value="HisK_dim/P_sf"/>
</dbReference>
<keyword evidence="20" id="KW-1185">Reference proteome</keyword>
<dbReference type="Proteomes" id="UP001556653">
    <property type="component" value="Unassembled WGS sequence"/>
</dbReference>
<dbReference type="InterPro" id="IPR003594">
    <property type="entry name" value="HATPase_dom"/>
</dbReference>
<keyword evidence="5" id="KW-0813">Transport</keyword>
<evidence type="ECO:0000256" key="5">
    <source>
        <dbReference type="ARBA" id="ARBA00022448"/>
    </source>
</evidence>
<dbReference type="InterPro" id="IPR035965">
    <property type="entry name" value="PAS-like_dom_sf"/>
</dbReference>
<dbReference type="EMBL" id="JBAKFJ010000001">
    <property type="protein sequence ID" value="MEX0385559.1"/>
    <property type="molecule type" value="Genomic_DNA"/>
</dbReference>
<proteinExistence type="predicted"/>
<evidence type="ECO:0000256" key="8">
    <source>
        <dbReference type="ARBA" id="ARBA00022592"/>
    </source>
</evidence>
<dbReference type="SMART" id="SM00387">
    <property type="entry name" value="HATPase_c"/>
    <property type="match status" value="1"/>
</dbReference>
<evidence type="ECO:0000256" key="4">
    <source>
        <dbReference type="ARBA" id="ARBA00019665"/>
    </source>
</evidence>
<dbReference type="PANTHER" id="PTHR45453:SF1">
    <property type="entry name" value="PHOSPHATE REGULON SENSOR PROTEIN PHOR"/>
    <property type="match status" value="1"/>
</dbReference>
<accession>A0ABV3S610</accession>
<keyword evidence="16" id="KW-0472">Membrane</keyword>
<protein>
    <recommendedName>
        <fullName evidence="4">Phosphate regulon sensor protein PhoR</fullName>
        <ecNumber evidence="3">2.7.13.3</ecNumber>
    </recommendedName>
</protein>
<evidence type="ECO:0000256" key="1">
    <source>
        <dbReference type="ARBA" id="ARBA00000085"/>
    </source>
</evidence>
<evidence type="ECO:0000256" key="10">
    <source>
        <dbReference type="ARBA" id="ARBA00022692"/>
    </source>
</evidence>
<dbReference type="InterPro" id="IPR004358">
    <property type="entry name" value="Sig_transdc_His_kin-like_C"/>
</dbReference>
<name>A0ABV3S610_9GAMM</name>
<evidence type="ECO:0000259" key="18">
    <source>
        <dbReference type="PROSITE" id="PS50109"/>
    </source>
</evidence>
<dbReference type="NCBIfam" id="NF008235">
    <property type="entry name" value="PRK11006.1"/>
    <property type="match status" value="1"/>
</dbReference>
<comment type="caution">
    <text evidence="19">The sequence shown here is derived from an EMBL/GenBank/DDBJ whole genome shotgun (WGS) entry which is preliminary data.</text>
</comment>
<dbReference type="CDD" id="cd00130">
    <property type="entry name" value="PAS"/>
    <property type="match status" value="1"/>
</dbReference>
<dbReference type="EC" id="2.7.13.3" evidence="3"/>
<keyword evidence="15" id="KW-0902">Two-component regulatory system</keyword>
<dbReference type="InterPro" id="IPR003661">
    <property type="entry name" value="HisK_dim/P_dom"/>
</dbReference>
<dbReference type="Pfam" id="PF00512">
    <property type="entry name" value="HisKA"/>
    <property type="match status" value="1"/>
</dbReference>
<keyword evidence="11" id="KW-0547">Nucleotide-binding</keyword>
<dbReference type="RefSeq" id="WP_367966043.1">
    <property type="nucleotide sequence ID" value="NZ_JBAKFJ010000001.1"/>
</dbReference>
<dbReference type="Pfam" id="PF02518">
    <property type="entry name" value="HATPase_c"/>
    <property type="match status" value="1"/>
</dbReference>
<dbReference type="InterPro" id="IPR036890">
    <property type="entry name" value="HATPase_C_sf"/>
</dbReference>
<organism evidence="19 20">
    <name type="scientific">Spiribacter onubensis</name>
    <dbReference type="NCBI Taxonomy" id="3122420"/>
    <lineage>
        <taxon>Bacteria</taxon>
        <taxon>Pseudomonadati</taxon>
        <taxon>Pseudomonadota</taxon>
        <taxon>Gammaproteobacteria</taxon>
        <taxon>Chromatiales</taxon>
        <taxon>Ectothiorhodospiraceae</taxon>
        <taxon>Spiribacter</taxon>
    </lineage>
</organism>